<accession>A0AB38YF45</accession>
<dbReference type="SUPFAM" id="SSF55120">
    <property type="entry name" value="Pseudouridine synthase"/>
    <property type="match status" value="1"/>
</dbReference>
<protein>
    <submittedName>
        <fullName evidence="3">Pseudouridine synthase</fullName>
    </submittedName>
</protein>
<comment type="similarity">
    <text evidence="1">Belongs to the pseudouridine synthase RluA family.</text>
</comment>
<dbReference type="RefSeq" id="WP_304995265.1">
    <property type="nucleotide sequence ID" value="NZ_CP101717.1"/>
</dbReference>
<dbReference type="AlphaFoldDB" id="A0AB38YF45"/>
<sequence>MTASIVTLFEHPDWLAVYKPSGVPVQDTDEQRGVLRLMPAGEQLHLVHRLDQGTSGVLLLARSAAAAEQFRQLFTSRAVAKYYWAVTARKPSKKEGLVMGDQVKARQGSWKLSAGRTNPARTYFKSAGLGNGQRAILLRPITGKTHQIRVAMKALGAPLLGDTRYGGAAAPRLYLHAYQLSFLWQGTPFKITADIGPQDWTMIEQWPKDWLHPETLAWPLD</sequence>
<dbReference type="CDD" id="cd02869">
    <property type="entry name" value="PseudoU_synth_RluA_like"/>
    <property type="match status" value="1"/>
</dbReference>
<evidence type="ECO:0000259" key="2">
    <source>
        <dbReference type="Pfam" id="PF00849"/>
    </source>
</evidence>
<feature type="domain" description="Pseudouridine synthase RsuA/RluA-like" evidence="2">
    <location>
        <begin position="14"/>
        <end position="153"/>
    </location>
</feature>
<dbReference type="EMBL" id="CP101717">
    <property type="protein sequence ID" value="WLD57982.1"/>
    <property type="molecule type" value="Genomic_DNA"/>
</dbReference>
<evidence type="ECO:0000256" key="1">
    <source>
        <dbReference type="ARBA" id="ARBA00010876"/>
    </source>
</evidence>
<dbReference type="Pfam" id="PF00849">
    <property type="entry name" value="PseudoU_synth_2"/>
    <property type="match status" value="1"/>
</dbReference>
<reference evidence="3" key="1">
    <citation type="submission" date="2022-07" db="EMBL/GenBank/DDBJ databases">
        <title>Complete genome sequence of Salinispirillum sp. LH10-3-1 capable of multiple carbohydrate inversion isolated from a soda lake.</title>
        <authorList>
            <person name="Liu J."/>
            <person name="Zhai Y."/>
            <person name="Zhang H."/>
            <person name="Yang H."/>
            <person name="Qu J."/>
            <person name="Li J."/>
        </authorList>
    </citation>
    <scope>NUCLEOTIDE SEQUENCE</scope>
    <source>
        <strain evidence="3">LH 10-3-1</strain>
    </source>
</reference>
<dbReference type="PROSITE" id="PS01129">
    <property type="entry name" value="PSI_RLU"/>
    <property type="match status" value="1"/>
</dbReference>
<dbReference type="InterPro" id="IPR006224">
    <property type="entry name" value="PsdUridine_synth_RluA-like_CS"/>
</dbReference>
<dbReference type="PANTHER" id="PTHR21600">
    <property type="entry name" value="MITOCHONDRIAL RNA PSEUDOURIDINE SYNTHASE"/>
    <property type="match status" value="1"/>
</dbReference>
<name>A0AB38YF45_9GAMM</name>
<evidence type="ECO:0000313" key="3">
    <source>
        <dbReference type="EMBL" id="WLD57982.1"/>
    </source>
</evidence>
<proteinExistence type="inferred from homology"/>
<dbReference type="GO" id="GO:0009982">
    <property type="term" value="F:pseudouridine synthase activity"/>
    <property type="evidence" value="ECO:0007669"/>
    <property type="project" value="InterPro"/>
</dbReference>
<dbReference type="InterPro" id="IPR050188">
    <property type="entry name" value="RluA_PseudoU_synthase"/>
</dbReference>
<gene>
    <name evidence="3" type="ORF">NFC81_14895</name>
</gene>
<organism evidence="3">
    <name type="scientific">Salinispirillum sp. LH 10-3-1</name>
    <dbReference type="NCBI Taxonomy" id="2952525"/>
    <lineage>
        <taxon>Bacteria</taxon>
        <taxon>Pseudomonadati</taxon>
        <taxon>Pseudomonadota</taxon>
        <taxon>Gammaproteobacteria</taxon>
        <taxon>Oceanospirillales</taxon>
        <taxon>Saccharospirillaceae</taxon>
        <taxon>Salinispirillum</taxon>
    </lineage>
</organism>
<dbReference type="GO" id="GO:0003723">
    <property type="term" value="F:RNA binding"/>
    <property type="evidence" value="ECO:0007669"/>
    <property type="project" value="InterPro"/>
</dbReference>
<dbReference type="GO" id="GO:0140098">
    <property type="term" value="F:catalytic activity, acting on RNA"/>
    <property type="evidence" value="ECO:0007669"/>
    <property type="project" value="UniProtKB-ARBA"/>
</dbReference>
<dbReference type="InterPro" id="IPR020103">
    <property type="entry name" value="PsdUridine_synth_cat_dom_sf"/>
</dbReference>
<dbReference type="PANTHER" id="PTHR21600:SF87">
    <property type="entry name" value="RNA PSEUDOURIDYLATE SYNTHASE DOMAIN-CONTAINING PROTEIN 1"/>
    <property type="match status" value="1"/>
</dbReference>
<dbReference type="Gene3D" id="3.30.2350.10">
    <property type="entry name" value="Pseudouridine synthase"/>
    <property type="match status" value="1"/>
</dbReference>
<dbReference type="InterPro" id="IPR006145">
    <property type="entry name" value="PsdUridine_synth_RsuA/RluA"/>
</dbReference>
<dbReference type="GO" id="GO:0000455">
    <property type="term" value="P:enzyme-directed rRNA pseudouridine synthesis"/>
    <property type="evidence" value="ECO:0007669"/>
    <property type="project" value="TreeGrafter"/>
</dbReference>